<keyword evidence="3" id="KW-1185">Reference proteome</keyword>
<keyword evidence="1" id="KW-0812">Transmembrane</keyword>
<organism evidence="2 3">
    <name type="scientific">Acidithiobacillus sulfurivorans</name>
    <dbReference type="NCBI Taxonomy" id="1958756"/>
    <lineage>
        <taxon>Bacteria</taxon>
        <taxon>Pseudomonadati</taxon>
        <taxon>Pseudomonadota</taxon>
        <taxon>Acidithiobacillia</taxon>
        <taxon>Acidithiobacillales</taxon>
        <taxon>Acidithiobacillaceae</taxon>
        <taxon>Acidithiobacillus</taxon>
    </lineage>
</organism>
<evidence type="ECO:0000313" key="2">
    <source>
        <dbReference type="EMBL" id="MBU2760950.1"/>
    </source>
</evidence>
<gene>
    <name evidence="2" type="ORF">HAP95_12465</name>
</gene>
<feature type="transmembrane region" description="Helical" evidence="1">
    <location>
        <begin position="62"/>
        <end position="82"/>
    </location>
</feature>
<dbReference type="Proteomes" id="UP000755654">
    <property type="component" value="Unassembled WGS sequence"/>
</dbReference>
<evidence type="ECO:0000313" key="3">
    <source>
        <dbReference type="Proteomes" id="UP000755654"/>
    </source>
</evidence>
<protein>
    <submittedName>
        <fullName evidence="2">Uncharacterized protein</fullName>
    </submittedName>
</protein>
<accession>A0ABS6A2S6</accession>
<sequence length="174" mass="20097">MHKKPWFRKRFQKHLTPEIEELMDQLESHYVVSPMLATVISVLVCSVLFYEIHQPSSFLRTVIYIASYVVMMGTIYLSLFHVTHWKNGFPPRSTHRPPDVVYGCRNRITAKTYMVQVGWTKKGQRILKEQPNVFAKDGIPCRYKDEHPNDPACRGCKHGAQAVKEDSRPSGPLV</sequence>
<proteinExistence type="predicted"/>
<name>A0ABS6A2S6_9PROT</name>
<evidence type="ECO:0000256" key="1">
    <source>
        <dbReference type="SAM" id="Phobius"/>
    </source>
</evidence>
<dbReference type="RefSeq" id="WP_215884517.1">
    <property type="nucleotide sequence ID" value="NZ_JAAOMP010000134.1"/>
</dbReference>
<keyword evidence="1" id="KW-0472">Membrane</keyword>
<reference evidence="2 3" key="1">
    <citation type="journal article" date="2021" name="ISME J.">
        <title>Genomic evolution of the class Acidithiobacillia: deep-branching Proteobacteria living in extreme acidic conditions.</title>
        <authorList>
            <person name="Moya-Beltran A."/>
            <person name="Beard S."/>
            <person name="Rojas-Villalobos C."/>
            <person name="Issotta F."/>
            <person name="Gallardo Y."/>
            <person name="Ulloa R."/>
            <person name="Giaveno A."/>
            <person name="Degli Esposti M."/>
            <person name="Johnson D.B."/>
            <person name="Quatrini R."/>
        </authorList>
    </citation>
    <scope>NUCLEOTIDE SEQUENCE [LARGE SCALE GENOMIC DNA]</scope>
    <source>
        <strain evidence="2 3">RW2</strain>
    </source>
</reference>
<dbReference type="EMBL" id="JAAOMP010000134">
    <property type="protein sequence ID" value="MBU2760950.1"/>
    <property type="molecule type" value="Genomic_DNA"/>
</dbReference>
<feature type="transmembrane region" description="Helical" evidence="1">
    <location>
        <begin position="30"/>
        <end position="50"/>
    </location>
</feature>
<comment type="caution">
    <text evidence="2">The sequence shown here is derived from an EMBL/GenBank/DDBJ whole genome shotgun (WGS) entry which is preliminary data.</text>
</comment>
<keyword evidence="1" id="KW-1133">Transmembrane helix</keyword>